<sequence>MFRWYEEASICYVYLSDAIHPHDQSFSHCRWFTRGWTLQELIAPNHVHFFDRTWTFLGSRISLSSTLSDITGIDENLMTRGHEDRKSCASEINSMSSYRCQYCAAIARDLRILLNTLSVAQRMKWASRRATTRLEDTAYCLMGLFDVNMPLLYGEGEKAFYRLQAEIIKESNDHSILAFRSLQSDYTGYSPMLASHPSFFQDDCRKEWMPNATSEIMSTSGDVLSIDLYICSLNPSRRRHIGIPDCMMSNDYLSRPALLWKLRTRA</sequence>
<dbReference type="Proteomes" id="UP000800040">
    <property type="component" value="Unassembled WGS sequence"/>
</dbReference>
<name>A0A6A5K558_9PLEO</name>
<evidence type="ECO:0000313" key="2">
    <source>
        <dbReference type="Proteomes" id="UP000800040"/>
    </source>
</evidence>
<dbReference type="OrthoDB" id="20872at2759"/>
<dbReference type="EMBL" id="ML975370">
    <property type="protein sequence ID" value="KAF1831216.1"/>
    <property type="molecule type" value="Genomic_DNA"/>
</dbReference>
<accession>A0A6A5K558</accession>
<dbReference type="PANTHER" id="PTHR10622:SF12">
    <property type="entry name" value="HET DOMAIN-CONTAINING PROTEIN"/>
    <property type="match status" value="1"/>
</dbReference>
<organism evidence="1 2">
    <name type="scientific">Decorospora gaudefroyi</name>
    <dbReference type="NCBI Taxonomy" id="184978"/>
    <lineage>
        <taxon>Eukaryota</taxon>
        <taxon>Fungi</taxon>
        <taxon>Dikarya</taxon>
        <taxon>Ascomycota</taxon>
        <taxon>Pezizomycotina</taxon>
        <taxon>Dothideomycetes</taxon>
        <taxon>Pleosporomycetidae</taxon>
        <taxon>Pleosporales</taxon>
        <taxon>Pleosporineae</taxon>
        <taxon>Pleosporaceae</taxon>
        <taxon>Decorospora</taxon>
    </lineage>
</organism>
<gene>
    <name evidence="1" type="ORF">BDW02DRAFT_63089</name>
</gene>
<keyword evidence="2" id="KW-1185">Reference proteome</keyword>
<protein>
    <recommendedName>
        <fullName evidence="3">Heterokaryon incompatibility domain-containing protein</fullName>
    </recommendedName>
</protein>
<dbReference type="PANTHER" id="PTHR10622">
    <property type="entry name" value="HET DOMAIN-CONTAINING PROTEIN"/>
    <property type="match status" value="1"/>
</dbReference>
<proteinExistence type="predicted"/>
<dbReference type="AlphaFoldDB" id="A0A6A5K558"/>
<reference evidence="1" key="1">
    <citation type="submission" date="2020-01" db="EMBL/GenBank/DDBJ databases">
        <authorList>
            <consortium name="DOE Joint Genome Institute"/>
            <person name="Haridas S."/>
            <person name="Albert R."/>
            <person name="Binder M."/>
            <person name="Bloem J."/>
            <person name="Labutti K."/>
            <person name="Salamov A."/>
            <person name="Andreopoulos B."/>
            <person name="Baker S.E."/>
            <person name="Barry K."/>
            <person name="Bills G."/>
            <person name="Bluhm B.H."/>
            <person name="Cannon C."/>
            <person name="Castanera R."/>
            <person name="Culley D.E."/>
            <person name="Daum C."/>
            <person name="Ezra D."/>
            <person name="Gonzalez J.B."/>
            <person name="Henrissat B."/>
            <person name="Kuo A."/>
            <person name="Liang C."/>
            <person name="Lipzen A."/>
            <person name="Lutzoni F."/>
            <person name="Magnuson J."/>
            <person name="Mondo S."/>
            <person name="Nolan M."/>
            <person name="Ohm R."/>
            <person name="Pangilinan J."/>
            <person name="Park H.-J."/>
            <person name="Ramirez L."/>
            <person name="Alfaro M."/>
            <person name="Sun H."/>
            <person name="Tritt A."/>
            <person name="Yoshinaga Y."/>
            <person name="Zwiers L.-H."/>
            <person name="Turgeon B.G."/>
            <person name="Goodwin S.B."/>
            <person name="Spatafora J.W."/>
            <person name="Crous P.W."/>
            <person name="Grigoriev I.V."/>
        </authorList>
    </citation>
    <scope>NUCLEOTIDE SEQUENCE</scope>
    <source>
        <strain evidence="1">P77</strain>
    </source>
</reference>
<evidence type="ECO:0000313" key="1">
    <source>
        <dbReference type="EMBL" id="KAF1831216.1"/>
    </source>
</evidence>
<evidence type="ECO:0008006" key="3">
    <source>
        <dbReference type="Google" id="ProtNLM"/>
    </source>
</evidence>